<accession>A0ABT7Y731</accession>
<evidence type="ECO:0008006" key="4">
    <source>
        <dbReference type="Google" id="ProtNLM"/>
    </source>
</evidence>
<protein>
    <recommendedName>
        <fullName evidence="4">DUF4239 domain-containing protein</fullName>
    </recommendedName>
</protein>
<organism evidence="2 3">
    <name type="scientific">Vibrio agarivorans</name>
    <dbReference type="NCBI Taxonomy" id="153622"/>
    <lineage>
        <taxon>Bacteria</taxon>
        <taxon>Pseudomonadati</taxon>
        <taxon>Pseudomonadota</taxon>
        <taxon>Gammaproteobacteria</taxon>
        <taxon>Vibrionales</taxon>
        <taxon>Vibrionaceae</taxon>
        <taxon>Vibrio</taxon>
    </lineage>
</organism>
<keyword evidence="1" id="KW-1133">Transmembrane helix</keyword>
<comment type="caution">
    <text evidence="2">The sequence shown here is derived from an EMBL/GenBank/DDBJ whole genome shotgun (WGS) entry which is preliminary data.</text>
</comment>
<name>A0ABT7Y731_9VIBR</name>
<dbReference type="EMBL" id="JAUEOZ010000003">
    <property type="protein sequence ID" value="MDN2483868.1"/>
    <property type="molecule type" value="Genomic_DNA"/>
</dbReference>
<evidence type="ECO:0000313" key="2">
    <source>
        <dbReference type="EMBL" id="MDN2483868.1"/>
    </source>
</evidence>
<evidence type="ECO:0000313" key="3">
    <source>
        <dbReference type="Proteomes" id="UP001169719"/>
    </source>
</evidence>
<evidence type="ECO:0000256" key="1">
    <source>
        <dbReference type="SAM" id="Phobius"/>
    </source>
</evidence>
<gene>
    <name evidence="2" type="ORF">QWJ08_21170</name>
</gene>
<feature type="transmembrane region" description="Helical" evidence="1">
    <location>
        <begin position="12"/>
        <end position="37"/>
    </location>
</feature>
<keyword evidence="1" id="KW-0812">Transmembrane</keyword>
<dbReference type="RefSeq" id="WP_289964027.1">
    <property type="nucleotide sequence ID" value="NZ_JAUEOZ010000003.1"/>
</dbReference>
<sequence length="156" mass="17571">MFNSMPLWAIEVVRLAGITAFIVLVIFALFIIGQMAVAAKRKNGEHLDQRVRGLSRTGALFSIVCAVLWSFGFGAHSYLQKADFANVAAKLMYADTQRYLALNNDVLVFDMSHLSKSSQYLWPEFNEYVVGRYQVDLDGITVRELEGVILRVMEDS</sequence>
<dbReference type="Proteomes" id="UP001169719">
    <property type="component" value="Unassembled WGS sequence"/>
</dbReference>
<keyword evidence="1" id="KW-0472">Membrane</keyword>
<proteinExistence type="predicted"/>
<feature type="transmembrane region" description="Helical" evidence="1">
    <location>
        <begin position="58"/>
        <end position="79"/>
    </location>
</feature>
<reference evidence="2" key="1">
    <citation type="submission" date="2024-05" db="EMBL/GenBank/DDBJ databases">
        <title>Genome Sequences of Four Agar- Degrading Marine Bacteria.</title>
        <authorList>
            <person name="Phillips E.K."/>
            <person name="Shaffer J.C."/>
            <person name="Henson M.W."/>
            <person name="Temperton B."/>
            <person name="Thrash C.J."/>
            <person name="Martin M.O."/>
        </authorList>
    </citation>
    <scope>NUCLEOTIDE SEQUENCE</scope>
    <source>
        <strain evidence="2">EKP203</strain>
    </source>
</reference>
<keyword evidence="3" id="KW-1185">Reference proteome</keyword>